<evidence type="ECO:0000256" key="1">
    <source>
        <dbReference type="ARBA" id="ARBA00004141"/>
    </source>
</evidence>
<feature type="transmembrane region" description="Helical" evidence="10">
    <location>
        <begin position="400"/>
        <end position="420"/>
    </location>
</feature>
<reference evidence="12 13" key="1">
    <citation type="journal article" date="2024" name="Commun. Biol.">
        <title>Comparative genomic analysis of thermophilic fungi reveals convergent evolutionary adaptations and gene losses.</title>
        <authorList>
            <person name="Steindorff A.S."/>
            <person name="Aguilar-Pontes M.V."/>
            <person name="Robinson A.J."/>
            <person name="Andreopoulos B."/>
            <person name="LaButti K."/>
            <person name="Kuo A."/>
            <person name="Mondo S."/>
            <person name="Riley R."/>
            <person name="Otillar R."/>
            <person name="Haridas S."/>
            <person name="Lipzen A."/>
            <person name="Grimwood J."/>
            <person name="Schmutz J."/>
            <person name="Clum A."/>
            <person name="Reid I.D."/>
            <person name="Moisan M.C."/>
            <person name="Butler G."/>
            <person name="Nguyen T.T.M."/>
            <person name="Dewar K."/>
            <person name="Conant G."/>
            <person name="Drula E."/>
            <person name="Henrissat B."/>
            <person name="Hansel C."/>
            <person name="Singer S."/>
            <person name="Hutchinson M.I."/>
            <person name="de Vries R.P."/>
            <person name="Natvig D.O."/>
            <person name="Powell A.J."/>
            <person name="Tsang A."/>
            <person name="Grigoriev I.V."/>
        </authorList>
    </citation>
    <scope>NUCLEOTIDE SEQUENCE [LARGE SCALE GENOMIC DNA]</scope>
    <source>
        <strain evidence="12 13">ATCC 24622</strain>
    </source>
</reference>
<organism evidence="12 13">
    <name type="scientific">Phialemonium thermophilum</name>
    <dbReference type="NCBI Taxonomy" id="223376"/>
    <lineage>
        <taxon>Eukaryota</taxon>
        <taxon>Fungi</taxon>
        <taxon>Dikarya</taxon>
        <taxon>Ascomycota</taxon>
        <taxon>Pezizomycotina</taxon>
        <taxon>Sordariomycetes</taxon>
        <taxon>Sordariomycetidae</taxon>
        <taxon>Cephalothecales</taxon>
        <taxon>Cephalothecaceae</taxon>
        <taxon>Phialemonium</taxon>
    </lineage>
</organism>
<dbReference type="Gene3D" id="1.20.1250.20">
    <property type="entry name" value="MFS general substrate transporter like domains"/>
    <property type="match status" value="1"/>
</dbReference>
<keyword evidence="13" id="KW-1185">Reference proteome</keyword>
<comment type="caution">
    <text evidence="12">The sequence shown here is derived from an EMBL/GenBank/DDBJ whole genome shotgun (WGS) entry which is preliminary data.</text>
</comment>
<comment type="similarity">
    <text evidence="2 9">Belongs to the major facilitator superfamily. Sugar transporter (TC 2.A.1.1) family.</text>
</comment>
<evidence type="ECO:0000256" key="8">
    <source>
        <dbReference type="ARBA" id="ARBA00043213"/>
    </source>
</evidence>
<dbReference type="PROSITE" id="PS50850">
    <property type="entry name" value="MFS"/>
    <property type="match status" value="1"/>
</dbReference>
<feature type="transmembrane region" description="Helical" evidence="10">
    <location>
        <begin position="28"/>
        <end position="54"/>
    </location>
</feature>
<comment type="subcellular location">
    <subcellularLocation>
        <location evidence="1">Membrane</location>
        <topology evidence="1">Multi-pass membrane protein</topology>
    </subcellularLocation>
</comment>
<protein>
    <recommendedName>
        <fullName evidence="8">Quinate transporter</fullName>
    </recommendedName>
</protein>
<dbReference type="Pfam" id="PF00083">
    <property type="entry name" value="Sugar_tr"/>
    <property type="match status" value="1"/>
</dbReference>
<evidence type="ECO:0000256" key="4">
    <source>
        <dbReference type="ARBA" id="ARBA00022692"/>
    </source>
</evidence>
<proteinExistence type="inferred from homology"/>
<evidence type="ECO:0000256" key="5">
    <source>
        <dbReference type="ARBA" id="ARBA00022911"/>
    </source>
</evidence>
<dbReference type="InterPro" id="IPR050360">
    <property type="entry name" value="MFS_Sugar_Transporters"/>
</dbReference>
<dbReference type="PROSITE" id="PS00217">
    <property type="entry name" value="SUGAR_TRANSPORT_2"/>
    <property type="match status" value="1"/>
</dbReference>
<dbReference type="PRINTS" id="PR00171">
    <property type="entry name" value="SUGRTRNSPORT"/>
</dbReference>
<sequence length="545" mass="60320">MGSFLRRLYPKKEEDRPTPPEIYNLRTYLFAAIASAGAATIGYDSAFIGGTIALDSFKREFKFDSMSTDKVNLISSNIVSLYQAGAFFGAIFAYLAGHFLGRRFGLLLFTPIFIVGAGIMLAANGDRGLAPLYAGRVIAGIGIGAISNLIPIYISELSPPAIRGRLVGMWEVGWQSGGLVGFWINYAVSKTLPSNHKQWLIPFAVQLIPAGILIAGALFTDESPRWLISNGKRQKGLRVLTRLRGLPEDHIYLKEEIAQIDQAIEVQASSIGLGFNAPFKELWRNKSVQFRFFLAASLFFWQNGSGINAINYYSPTVFKSIGITGTNTSLLSTGVFGALKTFVTIIWILVLIDQFGRRNLLMFGGFTGSIALWIVGGYIAVARPSIHPQPGSPGGKAAMAFFYIWTVSYTPSWSGTPWVVASEIFDQNMRSLGQAFAAANNWFWNFLVARFTPQMFTKMDYGVFFFFAALQILSVVYVYLILPETKSVPLEQVDLLFAKGLKPWKAHKVVMAQLREMDAEFRNTIQADTTEKQQDTESGNHIENA</sequence>
<dbReference type="PANTHER" id="PTHR48022:SF34">
    <property type="entry name" value="MAJOR FACILITATOR SUPERFAMILY (MFS) PROFILE DOMAIN-CONTAINING PROTEIN-RELATED"/>
    <property type="match status" value="1"/>
</dbReference>
<evidence type="ECO:0000313" key="13">
    <source>
        <dbReference type="Proteomes" id="UP001586593"/>
    </source>
</evidence>
<feature type="transmembrane region" description="Helical" evidence="10">
    <location>
        <begin position="359"/>
        <end position="380"/>
    </location>
</feature>
<keyword evidence="7 10" id="KW-0472">Membrane</keyword>
<feature type="transmembrane region" description="Helical" evidence="10">
    <location>
        <begin position="166"/>
        <end position="187"/>
    </location>
</feature>
<feature type="transmembrane region" description="Helical" evidence="10">
    <location>
        <begin position="135"/>
        <end position="154"/>
    </location>
</feature>
<keyword evidence="6 10" id="KW-1133">Transmembrane helix</keyword>
<gene>
    <name evidence="12" type="ORF">VTK73DRAFT_6664</name>
</gene>
<evidence type="ECO:0000256" key="2">
    <source>
        <dbReference type="ARBA" id="ARBA00010992"/>
    </source>
</evidence>
<feature type="transmembrane region" description="Helical" evidence="10">
    <location>
        <begin position="74"/>
        <end position="97"/>
    </location>
</feature>
<dbReference type="InterPro" id="IPR005828">
    <property type="entry name" value="MFS_sugar_transport-like"/>
</dbReference>
<evidence type="ECO:0000256" key="10">
    <source>
        <dbReference type="SAM" id="Phobius"/>
    </source>
</evidence>
<dbReference type="NCBIfam" id="TIGR00879">
    <property type="entry name" value="SP"/>
    <property type="match status" value="1"/>
</dbReference>
<feature type="transmembrane region" description="Helical" evidence="10">
    <location>
        <begin position="290"/>
        <end position="310"/>
    </location>
</feature>
<evidence type="ECO:0000313" key="12">
    <source>
        <dbReference type="EMBL" id="KAL1862765.1"/>
    </source>
</evidence>
<dbReference type="PROSITE" id="PS00216">
    <property type="entry name" value="SUGAR_TRANSPORT_1"/>
    <property type="match status" value="1"/>
</dbReference>
<evidence type="ECO:0000256" key="7">
    <source>
        <dbReference type="ARBA" id="ARBA00023136"/>
    </source>
</evidence>
<feature type="domain" description="Major facilitator superfamily (MFS) profile" evidence="11">
    <location>
        <begin position="30"/>
        <end position="486"/>
    </location>
</feature>
<accession>A0ABR3WIF9</accession>
<name>A0ABR3WIF9_9PEZI</name>
<feature type="transmembrane region" description="Helical" evidence="10">
    <location>
        <begin position="199"/>
        <end position="219"/>
    </location>
</feature>
<evidence type="ECO:0000259" key="11">
    <source>
        <dbReference type="PROSITE" id="PS50850"/>
    </source>
</evidence>
<dbReference type="InterPro" id="IPR020846">
    <property type="entry name" value="MFS_dom"/>
</dbReference>
<feature type="transmembrane region" description="Helical" evidence="10">
    <location>
        <begin position="104"/>
        <end position="123"/>
    </location>
</feature>
<dbReference type="EMBL" id="JAZHXJ010000383">
    <property type="protein sequence ID" value="KAL1862765.1"/>
    <property type="molecule type" value="Genomic_DNA"/>
</dbReference>
<keyword evidence="4 10" id="KW-0812">Transmembrane</keyword>
<keyword evidence="3 9" id="KW-0813">Transport</keyword>
<keyword evidence="5" id="KW-0672">Quinate metabolism</keyword>
<evidence type="ECO:0000256" key="6">
    <source>
        <dbReference type="ARBA" id="ARBA00022989"/>
    </source>
</evidence>
<dbReference type="InterPro" id="IPR003663">
    <property type="entry name" value="Sugar/inositol_transpt"/>
</dbReference>
<dbReference type="PANTHER" id="PTHR48022">
    <property type="entry name" value="PLASTIDIC GLUCOSE TRANSPORTER 4"/>
    <property type="match status" value="1"/>
</dbReference>
<dbReference type="InterPro" id="IPR005829">
    <property type="entry name" value="Sugar_transporter_CS"/>
</dbReference>
<feature type="transmembrane region" description="Helical" evidence="10">
    <location>
        <begin position="330"/>
        <end position="352"/>
    </location>
</feature>
<dbReference type="Proteomes" id="UP001586593">
    <property type="component" value="Unassembled WGS sequence"/>
</dbReference>
<evidence type="ECO:0000256" key="9">
    <source>
        <dbReference type="RuleBase" id="RU003346"/>
    </source>
</evidence>
<dbReference type="InterPro" id="IPR036259">
    <property type="entry name" value="MFS_trans_sf"/>
</dbReference>
<evidence type="ECO:0000256" key="3">
    <source>
        <dbReference type="ARBA" id="ARBA00022448"/>
    </source>
</evidence>
<feature type="transmembrane region" description="Helical" evidence="10">
    <location>
        <begin position="461"/>
        <end position="482"/>
    </location>
</feature>
<dbReference type="SUPFAM" id="SSF103473">
    <property type="entry name" value="MFS general substrate transporter"/>
    <property type="match status" value="1"/>
</dbReference>